<dbReference type="PANTHER" id="PTHR32015">
    <property type="entry name" value="FASTING INDUCED LIPASE"/>
    <property type="match status" value="1"/>
</dbReference>
<protein>
    <submittedName>
        <fullName evidence="2">Alpha/beta fold hydrolase</fullName>
    </submittedName>
</protein>
<dbReference type="EMBL" id="CP034550">
    <property type="protein sequence ID" value="QFZ21454.1"/>
    <property type="molecule type" value="Genomic_DNA"/>
</dbReference>
<keyword evidence="1" id="KW-0732">Signal</keyword>
<dbReference type="SUPFAM" id="SSF53474">
    <property type="entry name" value="alpha/beta-Hydrolases"/>
    <property type="match status" value="1"/>
</dbReference>
<name>A0A5Q0H691_SACSY</name>
<evidence type="ECO:0000313" key="2">
    <source>
        <dbReference type="EMBL" id="QFZ21454.1"/>
    </source>
</evidence>
<dbReference type="InterPro" id="IPR002918">
    <property type="entry name" value="Lipase_EstA/Esterase_EstB"/>
</dbReference>
<reference evidence="3" key="1">
    <citation type="journal article" date="2021" name="Curr. Microbiol.">
        <title>Complete genome of nocamycin-producing strain Saccharothrix syringae NRRL B-16468 reveals the biosynthetic potential for secondary metabolites.</title>
        <authorList>
            <person name="Mo X."/>
            <person name="Yang S."/>
        </authorList>
    </citation>
    <scope>NUCLEOTIDE SEQUENCE [LARGE SCALE GENOMIC DNA]</scope>
    <source>
        <strain evidence="3">ATCC 51364 / DSM 43886 / JCM 6844 / KCTC 9398 / NBRC 14523 / NRRL B-16468 / INA 2240</strain>
    </source>
</reference>
<accession>A0A5Q0H691</accession>
<dbReference type="AlphaFoldDB" id="A0A5Q0H691"/>
<organism evidence="2 3">
    <name type="scientific">Saccharothrix syringae</name>
    <name type="common">Nocardiopsis syringae</name>
    <dbReference type="NCBI Taxonomy" id="103733"/>
    <lineage>
        <taxon>Bacteria</taxon>
        <taxon>Bacillati</taxon>
        <taxon>Actinomycetota</taxon>
        <taxon>Actinomycetes</taxon>
        <taxon>Pseudonocardiales</taxon>
        <taxon>Pseudonocardiaceae</taxon>
        <taxon>Saccharothrix</taxon>
    </lineage>
</organism>
<dbReference type="Proteomes" id="UP000325787">
    <property type="component" value="Chromosome"/>
</dbReference>
<dbReference type="GO" id="GO:0016298">
    <property type="term" value="F:lipase activity"/>
    <property type="evidence" value="ECO:0007669"/>
    <property type="project" value="TreeGrafter"/>
</dbReference>
<feature type="chain" id="PRO_5025066466" evidence="1">
    <location>
        <begin position="26"/>
        <end position="221"/>
    </location>
</feature>
<dbReference type="InterPro" id="IPR029058">
    <property type="entry name" value="AB_hydrolase_fold"/>
</dbReference>
<dbReference type="Gene3D" id="3.40.50.1820">
    <property type="entry name" value="alpha/beta hydrolase"/>
    <property type="match status" value="1"/>
</dbReference>
<feature type="signal peptide" evidence="1">
    <location>
        <begin position="1"/>
        <end position="25"/>
    </location>
</feature>
<gene>
    <name evidence="2" type="ORF">EKG83_32335</name>
</gene>
<keyword evidence="2" id="KW-0378">Hydrolase</keyword>
<dbReference type="KEGG" id="ssyi:EKG83_32335"/>
<dbReference type="GO" id="GO:0016042">
    <property type="term" value="P:lipid catabolic process"/>
    <property type="evidence" value="ECO:0007669"/>
    <property type="project" value="InterPro"/>
</dbReference>
<evidence type="ECO:0000256" key="1">
    <source>
        <dbReference type="SAM" id="SignalP"/>
    </source>
</evidence>
<dbReference type="RefSeq" id="WP_033434865.1">
    <property type="nucleotide sequence ID" value="NZ_CP034550.1"/>
</dbReference>
<dbReference type="OrthoDB" id="8871309at2"/>
<keyword evidence="3" id="KW-1185">Reference proteome</keyword>
<sequence length="221" mass="23049">MRRFLSALAALTASLVLVPAPAATAATTTPVVFVHGYTGSASNWVTAMSVFRAAGWSSSRLFAYEYNSYGDNTQNARGLATFVNDVKSRTGASKVAIVNHSMGGLVSQYYLKVLGGNTSVSHLASIAGANHGTTAAGACLIYETCRQMYPGSSFIAQISSGDETPGSTRYATWYSPCDGVILPYTSTALSGASNNTVACQTHIGFLADTIVLSRIADFVAS</sequence>
<dbReference type="PANTHER" id="PTHR32015:SF1">
    <property type="entry name" value="LIPASE"/>
    <property type="match status" value="1"/>
</dbReference>
<dbReference type="Pfam" id="PF01674">
    <property type="entry name" value="Lipase_2"/>
    <property type="match status" value="1"/>
</dbReference>
<evidence type="ECO:0000313" key="3">
    <source>
        <dbReference type="Proteomes" id="UP000325787"/>
    </source>
</evidence>
<proteinExistence type="predicted"/>